<evidence type="ECO:0000313" key="2">
    <source>
        <dbReference type="Proteomes" id="UP000239757"/>
    </source>
</evidence>
<name>A0A2P5X163_GOSBA</name>
<dbReference type="InterPro" id="IPR040256">
    <property type="entry name" value="At4g02000-like"/>
</dbReference>
<dbReference type="PANTHER" id="PTHR31286:SF173">
    <property type="entry name" value="DUF4283 DOMAIN-CONTAINING PROTEIN"/>
    <property type="match status" value="1"/>
</dbReference>
<gene>
    <name evidence="1" type="ORF">GOBAR_AA23584</name>
</gene>
<dbReference type="EMBL" id="KZ665931">
    <property type="protein sequence ID" value="PPR97088.1"/>
    <property type="molecule type" value="Genomic_DNA"/>
</dbReference>
<protein>
    <submittedName>
        <fullName evidence="1">Uncharacterized protein</fullName>
    </submittedName>
</protein>
<evidence type="ECO:0000313" key="1">
    <source>
        <dbReference type="EMBL" id="PPR97088.1"/>
    </source>
</evidence>
<dbReference type="PANTHER" id="PTHR31286">
    <property type="entry name" value="GLYCINE-RICH CELL WALL STRUCTURAL PROTEIN 1.8-LIKE"/>
    <property type="match status" value="1"/>
</dbReference>
<accession>A0A2P5X163</accession>
<dbReference type="AlphaFoldDB" id="A0A2P5X163"/>
<proteinExistence type="predicted"/>
<organism evidence="1 2">
    <name type="scientific">Gossypium barbadense</name>
    <name type="common">Sea Island cotton</name>
    <name type="synonym">Hibiscus barbadensis</name>
    <dbReference type="NCBI Taxonomy" id="3634"/>
    <lineage>
        <taxon>Eukaryota</taxon>
        <taxon>Viridiplantae</taxon>
        <taxon>Streptophyta</taxon>
        <taxon>Embryophyta</taxon>
        <taxon>Tracheophyta</taxon>
        <taxon>Spermatophyta</taxon>
        <taxon>Magnoliopsida</taxon>
        <taxon>eudicotyledons</taxon>
        <taxon>Gunneridae</taxon>
        <taxon>Pentapetalae</taxon>
        <taxon>rosids</taxon>
        <taxon>malvids</taxon>
        <taxon>Malvales</taxon>
        <taxon>Malvaceae</taxon>
        <taxon>Malvoideae</taxon>
        <taxon>Gossypium</taxon>
    </lineage>
</organism>
<dbReference type="OrthoDB" id="1002340at2759"/>
<reference evidence="1 2" key="1">
    <citation type="submission" date="2015-01" db="EMBL/GenBank/DDBJ databases">
        <title>Genome of allotetraploid Gossypium barbadense reveals genomic plasticity and fiber elongation in cotton evolution.</title>
        <authorList>
            <person name="Chen X."/>
            <person name="Liu X."/>
            <person name="Zhao B."/>
            <person name="Zheng H."/>
            <person name="Hu Y."/>
            <person name="Lu G."/>
            <person name="Yang C."/>
            <person name="Chen J."/>
            <person name="Shan C."/>
            <person name="Zhang L."/>
            <person name="Zhou Y."/>
            <person name="Wang L."/>
            <person name="Guo W."/>
            <person name="Bai Y."/>
            <person name="Ruan J."/>
            <person name="Shangguan X."/>
            <person name="Mao Y."/>
            <person name="Jiang J."/>
            <person name="Zhu Y."/>
            <person name="Lei J."/>
            <person name="Kang H."/>
            <person name="Chen S."/>
            <person name="He X."/>
            <person name="Wang R."/>
            <person name="Wang Y."/>
            <person name="Chen J."/>
            <person name="Wang L."/>
            <person name="Yu S."/>
            <person name="Wang B."/>
            <person name="Wei J."/>
            <person name="Song S."/>
            <person name="Lu X."/>
            <person name="Gao Z."/>
            <person name="Gu W."/>
            <person name="Deng X."/>
            <person name="Ma D."/>
            <person name="Wang S."/>
            <person name="Liang W."/>
            <person name="Fang L."/>
            <person name="Cai C."/>
            <person name="Zhu X."/>
            <person name="Zhou B."/>
            <person name="Zhang Y."/>
            <person name="Chen Z."/>
            <person name="Xu S."/>
            <person name="Zhu R."/>
            <person name="Wang S."/>
            <person name="Zhang T."/>
            <person name="Zhao G."/>
        </authorList>
    </citation>
    <scope>NUCLEOTIDE SEQUENCE [LARGE SCALE GENOMIC DNA]</scope>
    <source>
        <strain evidence="2">cv. Xinhai21</strain>
        <tissue evidence="1">Leaf</tissue>
    </source>
</reference>
<sequence length="190" mass="21327">MAIDVNPLPSSSWKNMLLGKGLNNKKGENKKGNLELDDDFVLLDVDIKKSSVNGVPSIEFSSHVNQTLEFNPTRPYPDMLITWTRFARLPGHLYKKRIWWEIGGMVGKAAKLDCNMDNKVRGRYTHMVVYIDVGKPLRLQVLINGNTQRIEYESLPETCLQMKGVVAIPVEIDATINMALADVGKVVEEG</sequence>
<dbReference type="Proteomes" id="UP000239757">
    <property type="component" value="Unassembled WGS sequence"/>
</dbReference>